<proteinExistence type="predicted"/>
<dbReference type="GO" id="GO:0003746">
    <property type="term" value="F:translation elongation factor activity"/>
    <property type="evidence" value="ECO:0007669"/>
    <property type="project" value="UniProtKB-KW"/>
</dbReference>
<feature type="compositionally biased region" description="Basic residues" evidence="1">
    <location>
        <begin position="78"/>
        <end position="90"/>
    </location>
</feature>
<keyword evidence="2" id="KW-0251">Elongation factor</keyword>
<feature type="compositionally biased region" description="Basic residues" evidence="1">
    <location>
        <begin position="166"/>
        <end position="190"/>
    </location>
</feature>
<organism evidence="2">
    <name type="scientific">uncultured Solirubrobacteraceae bacterium</name>
    <dbReference type="NCBI Taxonomy" id="1162706"/>
    <lineage>
        <taxon>Bacteria</taxon>
        <taxon>Bacillati</taxon>
        <taxon>Actinomycetota</taxon>
        <taxon>Thermoleophilia</taxon>
        <taxon>Solirubrobacterales</taxon>
        <taxon>Solirubrobacteraceae</taxon>
        <taxon>environmental samples</taxon>
    </lineage>
</organism>
<dbReference type="AlphaFoldDB" id="A0A6J4RRT8"/>
<keyword evidence="2" id="KW-0648">Protein biosynthesis</keyword>
<feature type="compositionally biased region" description="Basic and acidic residues" evidence="1">
    <location>
        <begin position="125"/>
        <end position="135"/>
    </location>
</feature>
<protein>
    <submittedName>
        <fullName evidence="2">Translation elongation factor G-related protein</fullName>
    </submittedName>
</protein>
<reference evidence="2" key="1">
    <citation type="submission" date="2020-02" db="EMBL/GenBank/DDBJ databases">
        <authorList>
            <person name="Meier V. D."/>
        </authorList>
    </citation>
    <scope>NUCLEOTIDE SEQUENCE</scope>
    <source>
        <strain evidence="2">AVDCRST_MAG67</strain>
    </source>
</reference>
<gene>
    <name evidence="2" type="ORF">AVDCRST_MAG67-808</name>
</gene>
<feature type="non-terminal residue" evidence="2">
    <location>
        <position position="1"/>
    </location>
</feature>
<feature type="compositionally biased region" description="Basic and acidic residues" evidence="1">
    <location>
        <begin position="10"/>
        <end position="23"/>
    </location>
</feature>
<feature type="region of interest" description="Disordered" evidence="1">
    <location>
        <begin position="70"/>
        <end position="209"/>
    </location>
</feature>
<feature type="region of interest" description="Disordered" evidence="1">
    <location>
        <begin position="1"/>
        <end position="49"/>
    </location>
</feature>
<evidence type="ECO:0000313" key="2">
    <source>
        <dbReference type="EMBL" id="CAA9480071.1"/>
    </source>
</evidence>
<feature type="compositionally biased region" description="Basic residues" evidence="1">
    <location>
        <begin position="200"/>
        <end position="209"/>
    </location>
</feature>
<evidence type="ECO:0000256" key="1">
    <source>
        <dbReference type="SAM" id="MobiDB-lite"/>
    </source>
</evidence>
<sequence>AQACRPHSQRSPDRTSRQRKDLAARSAPLRGRRDESPGNGARRHDGLGLRARRAVAQDVDLAGAQLLRVGRAQDQPHRHARRAELRRRRAGRDARLRVGGLRRQRRHGRRGHDPAPVGARGGARPRADDLREHARPRARRLLSHAGVAEGRLRRPRRRDGDPDRLRARHQRCRRPRRHEGLPLRRRRARELHRDRDPRRHAGARRAVPR</sequence>
<feature type="non-terminal residue" evidence="2">
    <location>
        <position position="209"/>
    </location>
</feature>
<feature type="compositionally biased region" description="Basic and acidic residues" evidence="1">
    <location>
        <begin position="31"/>
        <end position="47"/>
    </location>
</feature>
<name>A0A6J4RRT8_9ACTN</name>
<feature type="compositionally biased region" description="Basic residues" evidence="1">
    <location>
        <begin position="100"/>
        <end position="110"/>
    </location>
</feature>
<dbReference type="EMBL" id="CADCVQ010000041">
    <property type="protein sequence ID" value="CAA9480071.1"/>
    <property type="molecule type" value="Genomic_DNA"/>
</dbReference>
<accession>A0A6J4RRT8</accession>